<evidence type="ECO:0000313" key="3">
    <source>
        <dbReference type="Proteomes" id="UP001516400"/>
    </source>
</evidence>
<gene>
    <name evidence="2" type="ORF">HHI36_004130</name>
</gene>
<protein>
    <submittedName>
        <fullName evidence="2">Uncharacterized protein</fullName>
    </submittedName>
</protein>
<evidence type="ECO:0000256" key="1">
    <source>
        <dbReference type="SAM" id="MobiDB-lite"/>
    </source>
</evidence>
<dbReference type="AlphaFoldDB" id="A0ABD2NQA4"/>
<evidence type="ECO:0000313" key="2">
    <source>
        <dbReference type="EMBL" id="KAL3280903.1"/>
    </source>
</evidence>
<reference evidence="2 3" key="1">
    <citation type="journal article" date="2021" name="BMC Biol.">
        <title>Horizontally acquired antibacterial genes associated with adaptive radiation of ladybird beetles.</title>
        <authorList>
            <person name="Li H.S."/>
            <person name="Tang X.F."/>
            <person name="Huang Y.H."/>
            <person name="Xu Z.Y."/>
            <person name="Chen M.L."/>
            <person name="Du X.Y."/>
            <person name="Qiu B.Y."/>
            <person name="Chen P.T."/>
            <person name="Zhang W."/>
            <person name="Slipinski A."/>
            <person name="Escalona H.E."/>
            <person name="Waterhouse R.M."/>
            <person name="Zwick A."/>
            <person name="Pang H."/>
        </authorList>
    </citation>
    <scope>NUCLEOTIDE SEQUENCE [LARGE SCALE GENOMIC DNA]</scope>
    <source>
        <strain evidence="2">SYSU2018</strain>
    </source>
</reference>
<feature type="region of interest" description="Disordered" evidence="1">
    <location>
        <begin position="72"/>
        <end position="101"/>
    </location>
</feature>
<accession>A0ABD2NQA4</accession>
<dbReference type="EMBL" id="JABFTP020000144">
    <property type="protein sequence ID" value="KAL3280903.1"/>
    <property type="molecule type" value="Genomic_DNA"/>
</dbReference>
<dbReference type="Proteomes" id="UP001516400">
    <property type="component" value="Unassembled WGS sequence"/>
</dbReference>
<proteinExistence type="predicted"/>
<keyword evidence="3" id="KW-1185">Reference proteome</keyword>
<comment type="caution">
    <text evidence="2">The sequence shown here is derived from an EMBL/GenBank/DDBJ whole genome shotgun (WGS) entry which is preliminary data.</text>
</comment>
<sequence>MSLKSTGRSGDGITSKYRYKCLMCPNEGFIHIEEAKQCRKCFKFFHNSCAKSSVLNQEGSYVFLWMDDHTLPNTPTNGGDPSSPADDAPNEDLQKISSTMETDETLIECYYY</sequence>
<organism evidence="2 3">
    <name type="scientific">Cryptolaemus montrouzieri</name>
    <dbReference type="NCBI Taxonomy" id="559131"/>
    <lineage>
        <taxon>Eukaryota</taxon>
        <taxon>Metazoa</taxon>
        <taxon>Ecdysozoa</taxon>
        <taxon>Arthropoda</taxon>
        <taxon>Hexapoda</taxon>
        <taxon>Insecta</taxon>
        <taxon>Pterygota</taxon>
        <taxon>Neoptera</taxon>
        <taxon>Endopterygota</taxon>
        <taxon>Coleoptera</taxon>
        <taxon>Polyphaga</taxon>
        <taxon>Cucujiformia</taxon>
        <taxon>Coccinelloidea</taxon>
        <taxon>Coccinellidae</taxon>
        <taxon>Scymninae</taxon>
        <taxon>Scymnini</taxon>
        <taxon>Cryptolaemus</taxon>
    </lineage>
</organism>
<name>A0ABD2NQA4_9CUCU</name>